<dbReference type="Proteomes" id="UP001642260">
    <property type="component" value="Unassembled WGS sequence"/>
</dbReference>
<evidence type="ECO:0000313" key="4">
    <source>
        <dbReference type="Proteomes" id="UP001642260"/>
    </source>
</evidence>
<feature type="domain" description="Disease resistance protein At4g27190-like leucine-rich repeats" evidence="2">
    <location>
        <begin position="15"/>
        <end position="93"/>
    </location>
</feature>
<accession>A0ABC8M199</accession>
<feature type="chain" id="PRO_5044787849" description="Disease resistance protein At4g27190-like leucine-rich repeats domain-containing protein" evidence="1">
    <location>
        <begin position="20"/>
        <end position="147"/>
    </location>
</feature>
<dbReference type="InterPro" id="IPR032675">
    <property type="entry name" value="LRR_dom_sf"/>
</dbReference>
<keyword evidence="4" id="KW-1185">Reference proteome</keyword>
<dbReference type="Pfam" id="PF23247">
    <property type="entry name" value="LRR_RPS2"/>
    <property type="match status" value="1"/>
</dbReference>
<feature type="signal peptide" evidence="1">
    <location>
        <begin position="1"/>
        <end position="19"/>
    </location>
</feature>
<evidence type="ECO:0000313" key="3">
    <source>
        <dbReference type="EMBL" id="CAH8388946.1"/>
    </source>
</evidence>
<reference evidence="3 4" key="1">
    <citation type="submission" date="2022-03" db="EMBL/GenBank/DDBJ databases">
        <authorList>
            <person name="Macdonald S."/>
            <person name="Ahmed S."/>
            <person name="Newling K."/>
        </authorList>
    </citation>
    <scope>NUCLEOTIDE SEQUENCE [LARGE SCALE GENOMIC DNA]</scope>
</reference>
<dbReference type="AlphaFoldDB" id="A0ABC8M199"/>
<keyword evidence="1" id="KW-0732">Signal</keyword>
<dbReference type="EMBL" id="CAKOAT010819597">
    <property type="protein sequence ID" value="CAH8388946.1"/>
    <property type="molecule type" value="Genomic_DNA"/>
</dbReference>
<proteinExistence type="predicted"/>
<sequence>MYRESWCLTWLLLAPNLKALEIDSLNQVEDIISKEKAVNILTEEEAGTIIPFWKLEFFQVCGLPKLKSIYWIPLPFPRLREFSIYNCPNLRKLPLDSRSGGSIDLAVHNGEQYYRDEVEWEDEATKERFLRCINPNSLYRATTSFQN</sequence>
<name>A0ABC8M199_ERUVS</name>
<dbReference type="Gene3D" id="3.80.10.10">
    <property type="entry name" value="Ribonuclease Inhibitor"/>
    <property type="match status" value="1"/>
</dbReference>
<gene>
    <name evidence="3" type="ORF">ERUC_LOCUS41429</name>
</gene>
<dbReference type="InterPro" id="IPR057135">
    <property type="entry name" value="At4g27190-like_LRR"/>
</dbReference>
<comment type="caution">
    <text evidence="3">The sequence shown here is derived from an EMBL/GenBank/DDBJ whole genome shotgun (WGS) entry which is preliminary data.</text>
</comment>
<organism evidence="3 4">
    <name type="scientific">Eruca vesicaria subsp. sativa</name>
    <name type="common">Garden rocket</name>
    <name type="synonym">Eruca sativa</name>
    <dbReference type="NCBI Taxonomy" id="29727"/>
    <lineage>
        <taxon>Eukaryota</taxon>
        <taxon>Viridiplantae</taxon>
        <taxon>Streptophyta</taxon>
        <taxon>Embryophyta</taxon>
        <taxon>Tracheophyta</taxon>
        <taxon>Spermatophyta</taxon>
        <taxon>Magnoliopsida</taxon>
        <taxon>eudicotyledons</taxon>
        <taxon>Gunneridae</taxon>
        <taxon>Pentapetalae</taxon>
        <taxon>rosids</taxon>
        <taxon>malvids</taxon>
        <taxon>Brassicales</taxon>
        <taxon>Brassicaceae</taxon>
        <taxon>Brassiceae</taxon>
        <taxon>Eruca</taxon>
    </lineage>
</organism>
<evidence type="ECO:0000256" key="1">
    <source>
        <dbReference type="SAM" id="SignalP"/>
    </source>
</evidence>
<evidence type="ECO:0000259" key="2">
    <source>
        <dbReference type="Pfam" id="PF23247"/>
    </source>
</evidence>
<protein>
    <recommendedName>
        <fullName evidence="2">Disease resistance protein At4g27190-like leucine-rich repeats domain-containing protein</fullName>
    </recommendedName>
</protein>